<comment type="caution">
    <text evidence="3">The sequence shown here is derived from an EMBL/GenBank/DDBJ whole genome shotgun (WGS) entry which is preliminary data.</text>
</comment>
<evidence type="ECO:0000313" key="3">
    <source>
        <dbReference type="EMBL" id="KAL2060627.1"/>
    </source>
</evidence>
<feature type="chain" id="PRO_5045439188" evidence="2">
    <location>
        <begin position="20"/>
        <end position="390"/>
    </location>
</feature>
<dbReference type="Proteomes" id="UP001595075">
    <property type="component" value="Unassembled WGS sequence"/>
</dbReference>
<protein>
    <submittedName>
        <fullName evidence="3">Uncharacterized protein</fullName>
    </submittedName>
</protein>
<feature type="signal peptide" evidence="2">
    <location>
        <begin position="1"/>
        <end position="19"/>
    </location>
</feature>
<evidence type="ECO:0000256" key="2">
    <source>
        <dbReference type="SAM" id="SignalP"/>
    </source>
</evidence>
<proteinExistence type="predicted"/>
<keyword evidence="4" id="KW-1185">Reference proteome</keyword>
<feature type="region of interest" description="Disordered" evidence="1">
    <location>
        <begin position="369"/>
        <end position="390"/>
    </location>
</feature>
<keyword evidence="2" id="KW-0732">Signal</keyword>
<feature type="compositionally biased region" description="Basic and acidic residues" evidence="1">
    <location>
        <begin position="370"/>
        <end position="384"/>
    </location>
</feature>
<organism evidence="3 4">
    <name type="scientific">Oculimacula yallundae</name>
    <dbReference type="NCBI Taxonomy" id="86028"/>
    <lineage>
        <taxon>Eukaryota</taxon>
        <taxon>Fungi</taxon>
        <taxon>Dikarya</taxon>
        <taxon>Ascomycota</taxon>
        <taxon>Pezizomycotina</taxon>
        <taxon>Leotiomycetes</taxon>
        <taxon>Helotiales</taxon>
        <taxon>Ploettnerulaceae</taxon>
        <taxon>Oculimacula</taxon>
    </lineage>
</organism>
<sequence length="390" mass="39537">MFTIKTLLAGLAMSQVVVGQVCNADNCLRAVRAATLSGRGIAECSSYLRATVTPPTVTFSATSYVTITPPIVTSTLSTTQVVTPATVTTTTIVGSTSAPDAVTSSVTFTTTVTVGVANGKRQVTQRPSNVPTYASACSGTVRYSSACSCVGAVRQTTTVAAPSTTNTQTIRITATASTTVITQLGTTTLSTSTAIITSNSVTTLDTATVTESTTTTVTSTLAPACSQPNPNQCGSTCVNLLSDSNNCGACGVKCQTGATCVNGACICTYGTRNGACIIPNTCAFGQDRCVAPGSGCASGCGLCFKLVDGISACVILDNANCSNVAGCTTSRDCPNGSACVLESCCSNRFCVPLGTCSNAASPARMFKSRGIGEKERRTGEKGVLRPEVQV</sequence>
<reference evidence="3 4" key="1">
    <citation type="journal article" date="2024" name="Commun. Biol.">
        <title>Comparative genomic analysis of thermophilic fungi reveals convergent evolutionary adaptations and gene losses.</title>
        <authorList>
            <person name="Steindorff A.S."/>
            <person name="Aguilar-Pontes M.V."/>
            <person name="Robinson A.J."/>
            <person name="Andreopoulos B."/>
            <person name="LaButti K."/>
            <person name="Kuo A."/>
            <person name="Mondo S."/>
            <person name="Riley R."/>
            <person name="Otillar R."/>
            <person name="Haridas S."/>
            <person name="Lipzen A."/>
            <person name="Grimwood J."/>
            <person name="Schmutz J."/>
            <person name="Clum A."/>
            <person name="Reid I.D."/>
            <person name="Moisan M.C."/>
            <person name="Butler G."/>
            <person name="Nguyen T.T.M."/>
            <person name="Dewar K."/>
            <person name="Conant G."/>
            <person name="Drula E."/>
            <person name="Henrissat B."/>
            <person name="Hansel C."/>
            <person name="Singer S."/>
            <person name="Hutchinson M.I."/>
            <person name="de Vries R.P."/>
            <person name="Natvig D.O."/>
            <person name="Powell A.J."/>
            <person name="Tsang A."/>
            <person name="Grigoriev I.V."/>
        </authorList>
    </citation>
    <scope>NUCLEOTIDE SEQUENCE [LARGE SCALE GENOMIC DNA]</scope>
    <source>
        <strain evidence="3 4">CBS 494.80</strain>
    </source>
</reference>
<evidence type="ECO:0000256" key="1">
    <source>
        <dbReference type="SAM" id="MobiDB-lite"/>
    </source>
</evidence>
<dbReference type="EMBL" id="JAZHXI010000021">
    <property type="protein sequence ID" value="KAL2060627.1"/>
    <property type="molecule type" value="Genomic_DNA"/>
</dbReference>
<name>A0ABR4BSJ3_9HELO</name>
<accession>A0ABR4BSJ3</accession>
<gene>
    <name evidence="3" type="ORF">VTL71DRAFT_9268</name>
</gene>
<evidence type="ECO:0000313" key="4">
    <source>
        <dbReference type="Proteomes" id="UP001595075"/>
    </source>
</evidence>